<keyword evidence="3 9" id="KW-0136">Cellulose degradation</keyword>
<keyword evidence="2 9" id="KW-0378">Hydrolase</keyword>
<accession>A0ABT9D7Y1</accession>
<evidence type="ECO:0000256" key="2">
    <source>
        <dbReference type="ARBA" id="ARBA00022801"/>
    </source>
</evidence>
<dbReference type="EMBL" id="JAUQYP010000001">
    <property type="protein sequence ID" value="MDO8106223.1"/>
    <property type="molecule type" value="Genomic_DNA"/>
</dbReference>
<feature type="compositionally biased region" description="Low complexity" evidence="10">
    <location>
        <begin position="77"/>
        <end position="88"/>
    </location>
</feature>
<keyword evidence="12" id="KW-1185">Reference proteome</keyword>
<dbReference type="InterPro" id="IPR036434">
    <property type="entry name" value="Beta_cellobiohydrolase_sf"/>
</dbReference>
<dbReference type="Gene3D" id="3.20.20.40">
    <property type="entry name" value="1, 4-beta cellobiohydrolase"/>
    <property type="match status" value="1"/>
</dbReference>
<dbReference type="PROSITE" id="PS51257">
    <property type="entry name" value="PROKAR_LIPOPROTEIN"/>
    <property type="match status" value="1"/>
</dbReference>
<dbReference type="SUPFAM" id="SSF51989">
    <property type="entry name" value="Glycosyl hydrolases family 6, cellulases"/>
    <property type="match status" value="1"/>
</dbReference>
<dbReference type="PANTHER" id="PTHR34876">
    <property type="match status" value="1"/>
</dbReference>
<evidence type="ECO:0000313" key="12">
    <source>
        <dbReference type="Proteomes" id="UP001232536"/>
    </source>
</evidence>
<evidence type="ECO:0000256" key="5">
    <source>
        <dbReference type="ARBA" id="ARBA00023277"/>
    </source>
</evidence>
<dbReference type="PIRSF" id="PIRSF001100">
    <property type="entry name" value="Beta_cellobiohydrolase"/>
    <property type="match status" value="1"/>
</dbReference>
<feature type="active site" evidence="8">
    <location>
        <position position="168"/>
    </location>
</feature>
<evidence type="ECO:0000256" key="7">
    <source>
        <dbReference type="ARBA" id="ARBA00023326"/>
    </source>
</evidence>
<reference evidence="11 12" key="1">
    <citation type="submission" date="2023-07" db="EMBL/GenBank/DDBJ databases">
        <title>Description of novel actinomycetes strains, isolated from tidal flat sediment.</title>
        <authorList>
            <person name="Lu C."/>
        </authorList>
    </citation>
    <scope>NUCLEOTIDE SEQUENCE [LARGE SCALE GENOMIC DNA]</scope>
    <source>
        <strain evidence="11 12">SYSU T00b441</strain>
    </source>
</reference>
<keyword evidence="5 9" id="KW-0119">Carbohydrate metabolism</keyword>
<dbReference type="PRINTS" id="PR00733">
    <property type="entry name" value="GLHYDRLASE6"/>
</dbReference>
<proteinExistence type="inferred from homology"/>
<gene>
    <name evidence="11" type="ORF">Q6348_03320</name>
</gene>
<dbReference type="Proteomes" id="UP001232536">
    <property type="component" value="Unassembled WGS sequence"/>
</dbReference>
<organism evidence="11 12">
    <name type="scientific">Actinotalea lenta</name>
    <dbReference type="NCBI Taxonomy" id="3064654"/>
    <lineage>
        <taxon>Bacteria</taxon>
        <taxon>Bacillati</taxon>
        <taxon>Actinomycetota</taxon>
        <taxon>Actinomycetes</taxon>
        <taxon>Micrococcales</taxon>
        <taxon>Cellulomonadaceae</taxon>
        <taxon>Actinotalea</taxon>
    </lineage>
</organism>
<keyword evidence="7 9" id="KW-0624">Polysaccharide degradation</keyword>
<protein>
    <recommendedName>
        <fullName evidence="9">Glucanase</fullName>
        <ecNumber evidence="9">3.2.1.-</ecNumber>
    </recommendedName>
</protein>
<dbReference type="RefSeq" id="WP_304599908.1">
    <property type="nucleotide sequence ID" value="NZ_JAUQYP010000001.1"/>
</dbReference>
<comment type="caution">
    <text evidence="11">The sequence shown here is derived from an EMBL/GenBank/DDBJ whole genome shotgun (WGS) entry which is preliminary data.</text>
</comment>
<dbReference type="GO" id="GO:0016787">
    <property type="term" value="F:hydrolase activity"/>
    <property type="evidence" value="ECO:0007669"/>
    <property type="project" value="UniProtKB-KW"/>
</dbReference>
<evidence type="ECO:0000256" key="4">
    <source>
        <dbReference type="ARBA" id="ARBA00023157"/>
    </source>
</evidence>
<dbReference type="InterPro" id="IPR016288">
    <property type="entry name" value="Beta_cellobiohydrolase"/>
</dbReference>
<evidence type="ECO:0000256" key="10">
    <source>
        <dbReference type="SAM" id="MobiDB-lite"/>
    </source>
</evidence>
<dbReference type="PANTHER" id="PTHR34876:SF4">
    <property type="entry name" value="1,4-BETA-D-GLUCAN CELLOBIOHYDROLASE C-RELATED"/>
    <property type="match status" value="1"/>
</dbReference>
<feature type="region of interest" description="Disordered" evidence="10">
    <location>
        <begin position="44"/>
        <end position="88"/>
    </location>
</feature>
<evidence type="ECO:0000256" key="1">
    <source>
        <dbReference type="ARBA" id="ARBA00022729"/>
    </source>
</evidence>
<dbReference type="Pfam" id="PF01341">
    <property type="entry name" value="Glyco_hydro_6"/>
    <property type="match status" value="1"/>
</dbReference>
<evidence type="ECO:0000313" key="11">
    <source>
        <dbReference type="EMBL" id="MDO8106223.1"/>
    </source>
</evidence>
<dbReference type="EC" id="3.2.1.-" evidence="9"/>
<evidence type="ECO:0000256" key="6">
    <source>
        <dbReference type="ARBA" id="ARBA00023295"/>
    </source>
</evidence>
<keyword evidence="6 9" id="KW-0326">Glycosidase</keyword>
<dbReference type="InterPro" id="IPR001524">
    <property type="entry name" value="Glyco_hydro_6_CS"/>
</dbReference>
<keyword evidence="4" id="KW-1015">Disulfide bond</keyword>
<evidence type="ECO:0000256" key="3">
    <source>
        <dbReference type="ARBA" id="ARBA00023001"/>
    </source>
</evidence>
<name>A0ABT9D7Y1_9CELL</name>
<evidence type="ECO:0000256" key="9">
    <source>
        <dbReference type="RuleBase" id="RU361186"/>
    </source>
</evidence>
<keyword evidence="1" id="KW-0732">Signal</keyword>
<evidence type="ECO:0000256" key="8">
    <source>
        <dbReference type="PROSITE-ProRule" id="PRU10056"/>
    </source>
</evidence>
<sequence>MTRRRSRVRRHGVLVPPLLVGMLVLVAGCSEGTSGSVGLTPAPAAAAGSQAGSGEGAGRDAATTPVASDDAQGGSAGSPTSVTTTPAASAVASGQPLRFYADPSQQAILEQAADDSERALLSRIADQPQAIWLNGGTWDAATLERAVRASAAEGTVPVVVLYNIPTRDCSQYSAGGAADPSAYLAWVRQLADRMDGRVWVVLEPDGLAASDQCGGATRVRLLHDAGAILRAGGNRVYLDVGNAAWLPATEAASRLRAVGADAFDGIALNVSNYETTADSVDYAERISEAYGSTLHAVVDTSRNGNGPTADHQWCNPPGRALGEAPRAVDEGVLDAVLWVKIPGESDGTCNGGPAAGVFWKSNALELARGAG</sequence>
<comment type="similarity">
    <text evidence="9">Belongs to the glycosyl hydrolase family 6.</text>
</comment>
<dbReference type="PROSITE" id="PS00655">
    <property type="entry name" value="GLYCOSYL_HYDROL_F6_1"/>
    <property type="match status" value="1"/>
</dbReference>